<comment type="caution">
    <text evidence="1">The sequence shown here is derived from an EMBL/GenBank/DDBJ whole genome shotgun (WGS) entry which is preliminary data.</text>
</comment>
<proteinExistence type="predicted"/>
<reference evidence="1" key="1">
    <citation type="submission" date="2022-04" db="EMBL/GenBank/DDBJ databases">
        <title>Chromosome-scale genome assembly of Holotrichia oblita Faldermann.</title>
        <authorList>
            <person name="Rongchong L."/>
        </authorList>
    </citation>
    <scope>NUCLEOTIDE SEQUENCE</scope>
    <source>
        <strain evidence="1">81SQS9</strain>
    </source>
</reference>
<gene>
    <name evidence="1" type="ORF">MML48_1g00144</name>
</gene>
<keyword evidence="2" id="KW-1185">Reference proteome</keyword>
<protein>
    <submittedName>
        <fullName evidence="1">Helix-turn-helix psq domain</fullName>
    </submittedName>
</protein>
<accession>A0ACB9TRR5</accession>
<evidence type="ECO:0000313" key="1">
    <source>
        <dbReference type="EMBL" id="KAI4469468.1"/>
    </source>
</evidence>
<name>A0ACB9TRR5_HOLOL</name>
<organism evidence="1 2">
    <name type="scientific">Holotrichia oblita</name>
    <name type="common">Chafer beetle</name>
    <dbReference type="NCBI Taxonomy" id="644536"/>
    <lineage>
        <taxon>Eukaryota</taxon>
        <taxon>Metazoa</taxon>
        <taxon>Ecdysozoa</taxon>
        <taxon>Arthropoda</taxon>
        <taxon>Hexapoda</taxon>
        <taxon>Insecta</taxon>
        <taxon>Pterygota</taxon>
        <taxon>Neoptera</taxon>
        <taxon>Endopterygota</taxon>
        <taxon>Coleoptera</taxon>
        <taxon>Polyphaga</taxon>
        <taxon>Scarabaeiformia</taxon>
        <taxon>Scarabaeidae</taxon>
        <taxon>Melolonthinae</taxon>
        <taxon>Holotrichia</taxon>
    </lineage>
</organism>
<evidence type="ECO:0000313" key="2">
    <source>
        <dbReference type="Proteomes" id="UP001056778"/>
    </source>
</evidence>
<dbReference type="Proteomes" id="UP001056778">
    <property type="component" value="Chromosome 1"/>
</dbReference>
<sequence length="153" mass="17665">MVSKYKRTTNQQEWSSENMKQALEAIKNKEMGWLKASKTFGVPATTLRRRAKSDTGCKKKLGRYAVTFPEELEEALCRRVLELESRLFGVTAKELCMMAFQLAEKLKISHRFNREKGAAGLDWLIGFRRRRSLLLRLERSPSIGLRSKNSLII</sequence>
<dbReference type="EMBL" id="CM043015">
    <property type="protein sequence ID" value="KAI4469468.1"/>
    <property type="molecule type" value="Genomic_DNA"/>
</dbReference>